<dbReference type="Proteomes" id="UP000031737">
    <property type="component" value="Unassembled WGS sequence"/>
</dbReference>
<reference evidence="2 3" key="1">
    <citation type="submission" date="2013-07" db="EMBL/GenBank/DDBJ databases">
        <authorList>
            <person name="Stoco P.H."/>
            <person name="Wagner G."/>
            <person name="Gerber A."/>
            <person name="Zaha A."/>
            <person name="Thompson C."/>
            <person name="Bartholomeu D.C."/>
            <person name="Luckemeyer D.D."/>
            <person name="Bahia D."/>
            <person name="Loreto E."/>
            <person name="Prestes E.B."/>
            <person name="Lima F.M."/>
            <person name="Rodrigues-Luiz G."/>
            <person name="Vallejo G.A."/>
            <person name="Filho J.F."/>
            <person name="Monteiro K.M."/>
            <person name="Tyler K.M."/>
            <person name="de Almeida L.G."/>
            <person name="Ortiz M.F."/>
            <person name="Siervo M.A."/>
            <person name="de Moraes M.H."/>
            <person name="Cunha O.L."/>
            <person name="Mendonca-Neto R."/>
            <person name="Silva R."/>
            <person name="Teixeira S.M."/>
            <person name="Murta S.M."/>
            <person name="Sincero T.C."/>
            <person name="Mendes T.A."/>
            <person name="Urmenyi T.P."/>
            <person name="Silva V.G."/>
            <person name="da Rocha W.D."/>
            <person name="Andersson B."/>
            <person name="Romanha A.J."/>
            <person name="Steindel M."/>
            <person name="de Vasconcelos A.T."/>
            <person name="Grisard E.C."/>
        </authorList>
    </citation>
    <scope>NUCLEOTIDE SEQUENCE [LARGE SCALE GENOMIC DNA]</scope>
    <source>
        <strain evidence="2 3">SC58</strain>
    </source>
</reference>
<evidence type="ECO:0000313" key="3">
    <source>
        <dbReference type="Proteomes" id="UP000031737"/>
    </source>
</evidence>
<name>A0A061IWB5_TRYRA</name>
<sequence>MNTDSVSSSRRLRACCARSGANGVCPHRERGETTRVGGDALRLFLERARQRAAQRHRQRVAQLEFQYLHQLQGCSTLPGASTPRPQQKEEEGKSPAAARDTRGTSRGSSRVDCLSSTGADDADVIEIELEDSDGDENGEYIKGVETGTRLVACGFASTSSTGATTCYTSTSGKKTTPPHFMPASFTPQSESNSQGLSPEVYTPFASAPEETLDHHAVSAIKESITMKYDNVATPNVEGGAVDAFVGDSVKNICAGGAAAQPEPVLPTFGECDDQQQVTRCLMHVFANHLDAEASQVVHDHSQSPTAKELLDPELEEYFAWEAAKPLKRRESVQAGLNCVSYLAKIYAAAQPELCSSALFDAPGKKLAKPLMPECSPSRYIQWIASEVDCYEDLLLHLTPASREAERRVVEGVCETVLNDYITRCVVDCILHSCDAAASFCSREKEKQPNEAYGGNANRIEGGGGVHGRGGSPHSKPPRVTHL</sequence>
<organism evidence="2 3">
    <name type="scientific">Trypanosoma rangeli SC58</name>
    <dbReference type="NCBI Taxonomy" id="429131"/>
    <lineage>
        <taxon>Eukaryota</taxon>
        <taxon>Discoba</taxon>
        <taxon>Euglenozoa</taxon>
        <taxon>Kinetoplastea</taxon>
        <taxon>Metakinetoplastina</taxon>
        <taxon>Trypanosomatida</taxon>
        <taxon>Trypanosomatidae</taxon>
        <taxon>Trypanosoma</taxon>
        <taxon>Herpetosoma</taxon>
    </lineage>
</organism>
<dbReference type="VEuPathDB" id="TriTrypDB:TRSC58_06185"/>
<dbReference type="OrthoDB" id="246021at2759"/>
<evidence type="ECO:0000313" key="2">
    <source>
        <dbReference type="EMBL" id="ESL06146.1"/>
    </source>
</evidence>
<feature type="region of interest" description="Disordered" evidence="1">
    <location>
        <begin position="76"/>
        <end position="117"/>
    </location>
</feature>
<dbReference type="EMBL" id="AUPL01006185">
    <property type="protein sequence ID" value="ESL06146.1"/>
    <property type="molecule type" value="Genomic_DNA"/>
</dbReference>
<evidence type="ECO:0000256" key="1">
    <source>
        <dbReference type="SAM" id="MobiDB-lite"/>
    </source>
</evidence>
<keyword evidence="3" id="KW-1185">Reference proteome</keyword>
<comment type="caution">
    <text evidence="2">The sequence shown here is derived from an EMBL/GenBank/DDBJ whole genome shotgun (WGS) entry which is preliminary data.</text>
</comment>
<dbReference type="AlphaFoldDB" id="A0A061IWB5"/>
<accession>A0A061IWB5</accession>
<proteinExistence type="predicted"/>
<feature type="compositionally biased region" description="Polar residues" evidence="1">
    <location>
        <begin position="76"/>
        <end position="85"/>
    </location>
</feature>
<feature type="compositionally biased region" description="Gly residues" evidence="1">
    <location>
        <begin position="460"/>
        <end position="470"/>
    </location>
</feature>
<gene>
    <name evidence="2" type="ORF">TRSC58_06185</name>
</gene>
<protein>
    <submittedName>
        <fullName evidence="2">Uncharacterized protein</fullName>
    </submittedName>
</protein>
<feature type="region of interest" description="Disordered" evidence="1">
    <location>
        <begin position="448"/>
        <end position="482"/>
    </location>
</feature>
<feature type="compositionally biased region" description="Basic and acidic residues" evidence="1">
    <location>
        <begin position="86"/>
        <end position="103"/>
    </location>
</feature>